<evidence type="ECO:0000259" key="4">
    <source>
        <dbReference type="Pfam" id="PF13407"/>
    </source>
</evidence>
<dbReference type="Proteomes" id="UP000321523">
    <property type="component" value="Unassembled WGS sequence"/>
</dbReference>
<dbReference type="EMBL" id="BJYZ01000026">
    <property type="protein sequence ID" value="GEO41135.1"/>
    <property type="molecule type" value="Genomic_DNA"/>
</dbReference>
<protein>
    <submittedName>
        <fullName evidence="5">LacI family transcriptional regulator</fullName>
    </submittedName>
</protein>
<dbReference type="Gene3D" id="3.40.50.2300">
    <property type="match status" value="2"/>
</dbReference>
<dbReference type="SUPFAM" id="SSF53822">
    <property type="entry name" value="Periplasmic binding protein-like I"/>
    <property type="match status" value="1"/>
</dbReference>
<evidence type="ECO:0000256" key="1">
    <source>
        <dbReference type="ARBA" id="ARBA00004196"/>
    </source>
</evidence>
<feature type="domain" description="Periplasmic binding protein" evidence="4">
    <location>
        <begin position="74"/>
        <end position="335"/>
    </location>
</feature>
<sequence length="355" mass="37445">MSASALLLPQGHPTLRPAGSGFGRACVNLLLGILASVWLVACDDPKPVQKGTAMVEGAAKSEPAAVPAPKRRQIALVMKTLTNPFFVEMERGARKAETELGIELLVKTAAQETSIEQQVAIVEELVRQKVDAIVIAPGDSVKLIPALKRAQDAGLAVVNIDNRLDGDFSRTLGLRTVPFISVDNEQGAFLVASALTSGVTEPAKAAVIEGIRSASNAESRKAGALRAFSGNPAVTVVAQESANWKIDEAYDVAKGLFTREPGITLLFCANDMMALGAARYIQEAGLSNVRIAGFDALADAVEAVKRGTLTATVDQQAGRQGYLGVVYANRMISGETMPPETMVDVRILTTQPAKP</sequence>
<name>A0A512DXC7_9PROT</name>
<gene>
    <name evidence="5" type="primary">rbsB-1</name>
    <name evidence="5" type="ORF">SAE02_52830</name>
</gene>
<dbReference type="AlphaFoldDB" id="A0A512DXC7"/>
<dbReference type="InterPro" id="IPR028082">
    <property type="entry name" value="Peripla_BP_I"/>
</dbReference>
<dbReference type="GO" id="GO:0030313">
    <property type="term" value="C:cell envelope"/>
    <property type="evidence" value="ECO:0007669"/>
    <property type="project" value="UniProtKB-SubCell"/>
</dbReference>
<comment type="similarity">
    <text evidence="2">Belongs to the bacterial solute-binding protein 2 family.</text>
</comment>
<evidence type="ECO:0000256" key="3">
    <source>
        <dbReference type="ARBA" id="ARBA00022729"/>
    </source>
</evidence>
<evidence type="ECO:0000313" key="6">
    <source>
        <dbReference type="Proteomes" id="UP000321523"/>
    </source>
</evidence>
<organism evidence="5 6">
    <name type="scientific">Skermanella aerolata</name>
    <dbReference type="NCBI Taxonomy" id="393310"/>
    <lineage>
        <taxon>Bacteria</taxon>
        <taxon>Pseudomonadati</taxon>
        <taxon>Pseudomonadota</taxon>
        <taxon>Alphaproteobacteria</taxon>
        <taxon>Rhodospirillales</taxon>
        <taxon>Azospirillaceae</taxon>
        <taxon>Skermanella</taxon>
    </lineage>
</organism>
<comment type="caution">
    <text evidence="5">The sequence shown here is derived from an EMBL/GenBank/DDBJ whole genome shotgun (WGS) entry which is preliminary data.</text>
</comment>
<dbReference type="InterPro" id="IPR025997">
    <property type="entry name" value="SBP_2_dom"/>
</dbReference>
<dbReference type="PANTHER" id="PTHR46847">
    <property type="entry name" value="D-ALLOSE-BINDING PERIPLASMIC PROTEIN-RELATED"/>
    <property type="match status" value="1"/>
</dbReference>
<dbReference type="PANTHER" id="PTHR46847:SF1">
    <property type="entry name" value="D-ALLOSE-BINDING PERIPLASMIC PROTEIN-RELATED"/>
    <property type="match status" value="1"/>
</dbReference>
<evidence type="ECO:0000313" key="5">
    <source>
        <dbReference type="EMBL" id="GEO41135.1"/>
    </source>
</evidence>
<evidence type="ECO:0000256" key="2">
    <source>
        <dbReference type="ARBA" id="ARBA00007639"/>
    </source>
</evidence>
<dbReference type="Pfam" id="PF13407">
    <property type="entry name" value="Peripla_BP_4"/>
    <property type="match status" value="1"/>
</dbReference>
<reference evidence="5 6" key="1">
    <citation type="submission" date="2019-07" db="EMBL/GenBank/DDBJ databases">
        <title>Whole genome shotgun sequence of Skermanella aerolata NBRC 106429.</title>
        <authorList>
            <person name="Hosoyama A."/>
            <person name="Uohara A."/>
            <person name="Ohji S."/>
            <person name="Ichikawa N."/>
        </authorList>
    </citation>
    <scope>NUCLEOTIDE SEQUENCE [LARGE SCALE GENOMIC DNA]</scope>
    <source>
        <strain evidence="5 6">NBRC 106429</strain>
    </source>
</reference>
<dbReference type="OrthoDB" id="3837830at2"/>
<proteinExistence type="inferred from homology"/>
<dbReference type="RefSeq" id="WP_084721415.1">
    <property type="nucleotide sequence ID" value="NZ_BJYZ01000026.1"/>
</dbReference>
<accession>A0A512DXC7</accession>
<dbReference type="CDD" id="cd19970">
    <property type="entry name" value="PBP1_ABC_sugar_binding-like"/>
    <property type="match status" value="1"/>
</dbReference>
<dbReference type="GO" id="GO:0030246">
    <property type="term" value="F:carbohydrate binding"/>
    <property type="evidence" value="ECO:0007669"/>
    <property type="project" value="UniProtKB-ARBA"/>
</dbReference>
<comment type="subcellular location">
    <subcellularLocation>
        <location evidence="1">Cell envelope</location>
    </subcellularLocation>
</comment>
<keyword evidence="6" id="KW-1185">Reference proteome</keyword>
<keyword evidence="3" id="KW-0732">Signal</keyword>